<proteinExistence type="predicted"/>
<comment type="caution">
    <text evidence="1">The sequence shown here is derived from an EMBL/GenBank/DDBJ whole genome shotgun (WGS) entry which is preliminary data.</text>
</comment>
<organism evidence="1 2">
    <name type="scientific">Portunus trituberculatus</name>
    <name type="common">Swimming crab</name>
    <name type="synonym">Neptunus trituberculatus</name>
    <dbReference type="NCBI Taxonomy" id="210409"/>
    <lineage>
        <taxon>Eukaryota</taxon>
        <taxon>Metazoa</taxon>
        <taxon>Ecdysozoa</taxon>
        <taxon>Arthropoda</taxon>
        <taxon>Crustacea</taxon>
        <taxon>Multicrustacea</taxon>
        <taxon>Malacostraca</taxon>
        <taxon>Eumalacostraca</taxon>
        <taxon>Eucarida</taxon>
        <taxon>Decapoda</taxon>
        <taxon>Pleocyemata</taxon>
        <taxon>Brachyura</taxon>
        <taxon>Eubrachyura</taxon>
        <taxon>Portunoidea</taxon>
        <taxon>Portunidae</taxon>
        <taxon>Portuninae</taxon>
        <taxon>Portunus</taxon>
    </lineage>
</organism>
<evidence type="ECO:0000313" key="2">
    <source>
        <dbReference type="Proteomes" id="UP000324222"/>
    </source>
</evidence>
<keyword evidence="2" id="KW-1185">Reference proteome</keyword>
<reference evidence="1 2" key="1">
    <citation type="submission" date="2019-05" db="EMBL/GenBank/DDBJ databases">
        <title>Another draft genome of Portunus trituberculatus and its Hox gene families provides insights of decapod evolution.</title>
        <authorList>
            <person name="Jeong J.-H."/>
            <person name="Song I."/>
            <person name="Kim S."/>
            <person name="Choi T."/>
            <person name="Kim D."/>
            <person name="Ryu S."/>
            <person name="Kim W."/>
        </authorList>
    </citation>
    <scope>NUCLEOTIDE SEQUENCE [LARGE SCALE GENOMIC DNA]</scope>
    <source>
        <tissue evidence="1">Muscle</tissue>
    </source>
</reference>
<dbReference type="EMBL" id="VSRR010000321">
    <property type="protein sequence ID" value="MPC13999.1"/>
    <property type="molecule type" value="Genomic_DNA"/>
</dbReference>
<gene>
    <name evidence="1" type="ORF">E2C01_006752</name>
</gene>
<name>A0A5B7CX62_PORTR</name>
<dbReference type="AlphaFoldDB" id="A0A5B7CX62"/>
<protein>
    <submittedName>
        <fullName evidence="1">Uncharacterized protein</fullName>
    </submittedName>
</protein>
<accession>A0A5B7CX62</accession>
<evidence type="ECO:0000313" key="1">
    <source>
        <dbReference type="EMBL" id="MPC13999.1"/>
    </source>
</evidence>
<dbReference type="Proteomes" id="UP000324222">
    <property type="component" value="Unassembled WGS sequence"/>
</dbReference>
<sequence length="63" mass="6657">MVLAEAPAARRLPCDVPLSGQGGEALCSCFLGSGTRREAVLDQREGCLGKGIWRVMCVFSVTS</sequence>